<evidence type="ECO:0000313" key="2">
    <source>
        <dbReference type="Proteomes" id="UP000823388"/>
    </source>
</evidence>
<protein>
    <submittedName>
        <fullName evidence="1">Uncharacterized protein</fullName>
    </submittedName>
</protein>
<proteinExistence type="predicted"/>
<reference evidence="1" key="1">
    <citation type="submission" date="2020-05" db="EMBL/GenBank/DDBJ databases">
        <title>WGS assembly of Panicum virgatum.</title>
        <authorList>
            <person name="Lovell J.T."/>
            <person name="Jenkins J."/>
            <person name="Shu S."/>
            <person name="Juenger T.E."/>
            <person name="Schmutz J."/>
        </authorList>
    </citation>
    <scope>NUCLEOTIDE SEQUENCE</scope>
    <source>
        <strain evidence="1">AP13</strain>
    </source>
</reference>
<dbReference type="EMBL" id="CM029038">
    <property type="protein sequence ID" value="KAG2654609.1"/>
    <property type="molecule type" value="Genomic_DNA"/>
</dbReference>
<dbReference type="AlphaFoldDB" id="A0A8T0XGS0"/>
<accession>A0A8T0XGS0</accession>
<organism evidence="1 2">
    <name type="scientific">Panicum virgatum</name>
    <name type="common">Blackwell switchgrass</name>
    <dbReference type="NCBI Taxonomy" id="38727"/>
    <lineage>
        <taxon>Eukaryota</taxon>
        <taxon>Viridiplantae</taxon>
        <taxon>Streptophyta</taxon>
        <taxon>Embryophyta</taxon>
        <taxon>Tracheophyta</taxon>
        <taxon>Spermatophyta</taxon>
        <taxon>Magnoliopsida</taxon>
        <taxon>Liliopsida</taxon>
        <taxon>Poales</taxon>
        <taxon>Poaceae</taxon>
        <taxon>PACMAD clade</taxon>
        <taxon>Panicoideae</taxon>
        <taxon>Panicodae</taxon>
        <taxon>Paniceae</taxon>
        <taxon>Panicinae</taxon>
        <taxon>Panicum</taxon>
        <taxon>Panicum sect. Hiantes</taxon>
    </lineage>
</organism>
<dbReference type="Proteomes" id="UP000823388">
    <property type="component" value="Chromosome 1N"/>
</dbReference>
<comment type="caution">
    <text evidence="1">The sequence shown here is derived from an EMBL/GenBank/DDBJ whole genome shotgun (WGS) entry which is preliminary data.</text>
</comment>
<gene>
    <name evidence="1" type="ORF">PVAP13_1NG510500</name>
</gene>
<keyword evidence="2" id="KW-1185">Reference proteome</keyword>
<name>A0A8T0XGS0_PANVG</name>
<sequence length="86" mass="10214">MDDKVTSPPKNKTCSAEDYLRQTREQEVHETMQMLKQDGVPEGSDLYFKALDLFKNSVCRVQYKNMRDPANRVDWIEWTWTKGKQK</sequence>
<evidence type="ECO:0000313" key="1">
    <source>
        <dbReference type="EMBL" id="KAG2654609.1"/>
    </source>
</evidence>